<dbReference type="EMBL" id="CAJEWN010000006">
    <property type="protein sequence ID" value="CAD2128028.1"/>
    <property type="molecule type" value="Genomic_DNA"/>
</dbReference>
<protein>
    <submittedName>
        <fullName evidence="1">Uncharacterized protein</fullName>
    </submittedName>
</protein>
<accession>A0A6V7TP80</accession>
<gene>
    <name evidence="1" type="ORF">MENT_LOCUS2112</name>
</gene>
<dbReference type="AlphaFoldDB" id="A0A6V7TP80"/>
<proteinExistence type="predicted"/>
<organism evidence="1 2">
    <name type="scientific">Meloidogyne enterolobii</name>
    <name type="common">Root-knot nematode worm</name>
    <name type="synonym">Meloidogyne mayaguensis</name>
    <dbReference type="NCBI Taxonomy" id="390850"/>
    <lineage>
        <taxon>Eukaryota</taxon>
        <taxon>Metazoa</taxon>
        <taxon>Ecdysozoa</taxon>
        <taxon>Nematoda</taxon>
        <taxon>Chromadorea</taxon>
        <taxon>Rhabditida</taxon>
        <taxon>Tylenchina</taxon>
        <taxon>Tylenchomorpha</taxon>
        <taxon>Tylenchoidea</taxon>
        <taxon>Meloidogynidae</taxon>
        <taxon>Meloidogyninae</taxon>
        <taxon>Meloidogyne</taxon>
    </lineage>
</organism>
<sequence>MLGGATILNYISGLDFLPLPSSVFRRIPSFFTLPLPPSIFRLLPSFIFFRFFRLPSSAF</sequence>
<evidence type="ECO:0000313" key="1">
    <source>
        <dbReference type="EMBL" id="CAD2128028.1"/>
    </source>
</evidence>
<comment type="caution">
    <text evidence="1">The sequence shown here is derived from an EMBL/GenBank/DDBJ whole genome shotgun (WGS) entry which is preliminary data.</text>
</comment>
<name>A0A6V7TP80_MELEN</name>
<dbReference type="Proteomes" id="UP000580250">
    <property type="component" value="Unassembled WGS sequence"/>
</dbReference>
<reference evidence="1 2" key="1">
    <citation type="submission" date="2020-08" db="EMBL/GenBank/DDBJ databases">
        <authorList>
            <person name="Koutsovoulos G."/>
            <person name="Danchin GJ E."/>
        </authorList>
    </citation>
    <scope>NUCLEOTIDE SEQUENCE [LARGE SCALE GENOMIC DNA]</scope>
</reference>
<evidence type="ECO:0000313" key="2">
    <source>
        <dbReference type="Proteomes" id="UP000580250"/>
    </source>
</evidence>